<proteinExistence type="predicted"/>
<dbReference type="PANTHER" id="PTHR32309:SF31">
    <property type="entry name" value="CAPSULAR EXOPOLYSACCHARIDE FAMILY"/>
    <property type="match status" value="1"/>
</dbReference>
<organism evidence="8 9">
    <name type="scientific">Modicisalibacter xianhensis</name>
    <dbReference type="NCBI Taxonomy" id="442341"/>
    <lineage>
        <taxon>Bacteria</taxon>
        <taxon>Pseudomonadati</taxon>
        <taxon>Pseudomonadota</taxon>
        <taxon>Gammaproteobacteria</taxon>
        <taxon>Oceanospirillales</taxon>
        <taxon>Halomonadaceae</taxon>
        <taxon>Modicisalibacter</taxon>
    </lineage>
</organism>
<comment type="subcellular location">
    <subcellularLocation>
        <location evidence="1">Cell membrane</location>
        <topology evidence="1">Multi-pass membrane protein</topology>
    </subcellularLocation>
</comment>
<evidence type="ECO:0000256" key="2">
    <source>
        <dbReference type="ARBA" id="ARBA00022475"/>
    </source>
</evidence>
<protein>
    <submittedName>
        <fullName evidence="8">Chain length determinant protein</fullName>
    </submittedName>
</protein>
<evidence type="ECO:0000256" key="4">
    <source>
        <dbReference type="ARBA" id="ARBA00022989"/>
    </source>
</evidence>
<evidence type="ECO:0000256" key="3">
    <source>
        <dbReference type="ARBA" id="ARBA00022692"/>
    </source>
</evidence>
<name>A0A1I3C792_9GAMM</name>
<evidence type="ECO:0000256" key="1">
    <source>
        <dbReference type="ARBA" id="ARBA00004651"/>
    </source>
</evidence>
<reference evidence="8 9" key="1">
    <citation type="submission" date="2016-10" db="EMBL/GenBank/DDBJ databases">
        <authorList>
            <person name="de Groot N.N."/>
        </authorList>
    </citation>
    <scope>NUCLEOTIDE SEQUENCE [LARGE SCALE GENOMIC DNA]</scope>
    <source>
        <strain evidence="8 9">CGMCC 1.6848</strain>
    </source>
</reference>
<dbReference type="STRING" id="442341.SAMN04487959_10834"/>
<gene>
    <name evidence="8" type="ORF">SAMN04487959_10834</name>
</gene>
<dbReference type="EMBL" id="FOPY01000008">
    <property type="protein sequence ID" value="SFH70273.1"/>
    <property type="molecule type" value="Genomic_DNA"/>
</dbReference>
<dbReference type="InterPro" id="IPR050445">
    <property type="entry name" value="Bact_polysacc_biosynth/exp"/>
</dbReference>
<evidence type="ECO:0000313" key="8">
    <source>
        <dbReference type="EMBL" id="SFH70273.1"/>
    </source>
</evidence>
<dbReference type="AlphaFoldDB" id="A0A1I3C792"/>
<dbReference type="PANTHER" id="PTHR32309">
    <property type="entry name" value="TYROSINE-PROTEIN KINASE"/>
    <property type="match status" value="1"/>
</dbReference>
<dbReference type="Pfam" id="PF02706">
    <property type="entry name" value="Wzz"/>
    <property type="match status" value="1"/>
</dbReference>
<dbReference type="RefSeq" id="WP_092846616.1">
    <property type="nucleotide sequence ID" value="NZ_FOPY01000008.1"/>
</dbReference>
<keyword evidence="5 6" id="KW-0472">Membrane</keyword>
<evidence type="ECO:0000313" key="9">
    <source>
        <dbReference type="Proteomes" id="UP000199040"/>
    </source>
</evidence>
<dbReference type="Proteomes" id="UP000199040">
    <property type="component" value="Unassembled WGS sequence"/>
</dbReference>
<keyword evidence="9" id="KW-1185">Reference proteome</keyword>
<keyword evidence="2" id="KW-1003">Cell membrane</keyword>
<sequence length="256" mass="27580">MTPQDNSTYRQYDDEISLVDLATILVRRWKAMAIIFVIIVGLALAYAILAPRSYSYSSIYNVAEKAPGAPLESPESLVAKAKNLYLGPVTRELLAKTGLVNLPFDVRIENPEETLLVTLSSQASEADQEIVAQLHEGVLARLQQGQQSMVERQTEALKRQLESARQSLETIRGSESLGAAEVTASIMGRIANLEAELEELTGGDVGQTAVQSLEPAGTSRIIIVALAIVLGAILAITGAFLLQFSSLVRSSLKENG</sequence>
<evidence type="ECO:0000256" key="5">
    <source>
        <dbReference type="ARBA" id="ARBA00023136"/>
    </source>
</evidence>
<keyword evidence="4 6" id="KW-1133">Transmembrane helix</keyword>
<feature type="transmembrane region" description="Helical" evidence="6">
    <location>
        <begin position="221"/>
        <end position="242"/>
    </location>
</feature>
<dbReference type="GO" id="GO:0005886">
    <property type="term" value="C:plasma membrane"/>
    <property type="evidence" value="ECO:0007669"/>
    <property type="project" value="UniProtKB-SubCell"/>
</dbReference>
<keyword evidence="3 6" id="KW-0812">Transmembrane</keyword>
<evidence type="ECO:0000256" key="6">
    <source>
        <dbReference type="SAM" id="Phobius"/>
    </source>
</evidence>
<feature type="domain" description="Polysaccharide chain length determinant N-terminal" evidence="7">
    <location>
        <begin position="14"/>
        <end position="66"/>
    </location>
</feature>
<feature type="transmembrane region" description="Helical" evidence="6">
    <location>
        <begin position="31"/>
        <end position="49"/>
    </location>
</feature>
<accession>A0A1I3C792</accession>
<dbReference type="InterPro" id="IPR003856">
    <property type="entry name" value="LPS_length_determ_N"/>
</dbReference>
<evidence type="ECO:0000259" key="7">
    <source>
        <dbReference type="Pfam" id="PF02706"/>
    </source>
</evidence>